<evidence type="ECO:0000313" key="3">
    <source>
        <dbReference type="Proteomes" id="UP000004810"/>
    </source>
</evidence>
<feature type="compositionally biased region" description="Basic and acidic residues" evidence="1">
    <location>
        <begin position="33"/>
        <end position="42"/>
    </location>
</feature>
<dbReference type="Proteomes" id="UP000004810">
    <property type="component" value="Unassembled WGS sequence"/>
</dbReference>
<evidence type="ECO:0000256" key="1">
    <source>
        <dbReference type="SAM" id="MobiDB-lite"/>
    </source>
</evidence>
<evidence type="ECO:0000313" key="2">
    <source>
        <dbReference type="EMBL" id="EJW74928.1"/>
    </source>
</evidence>
<gene>
    <name evidence="2" type="ORF">WUBG_14167</name>
</gene>
<dbReference type="AlphaFoldDB" id="J9DYT1"/>
<feature type="non-terminal residue" evidence="2">
    <location>
        <position position="70"/>
    </location>
</feature>
<name>J9DYT1_WUCBA</name>
<protein>
    <submittedName>
        <fullName evidence="2">Uncharacterized protein</fullName>
    </submittedName>
</protein>
<feature type="region of interest" description="Disordered" evidence="1">
    <location>
        <begin position="1"/>
        <end position="70"/>
    </location>
</feature>
<dbReference type="EMBL" id="ADBV01011382">
    <property type="protein sequence ID" value="EJW74928.1"/>
    <property type="molecule type" value="Genomic_DNA"/>
</dbReference>
<organism evidence="2 3">
    <name type="scientific">Wuchereria bancrofti</name>
    <dbReference type="NCBI Taxonomy" id="6293"/>
    <lineage>
        <taxon>Eukaryota</taxon>
        <taxon>Metazoa</taxon>
        <taxon>Ecdysozoa</taxon>
        <taxon>Nematoda</taxon>
        <taxon>Chromadorea</taxon>
        <taxon>Rhabditida</taxon>
        <taxon>Spirurina</taxon>
        <taxon>Spiruromorpha</taxon>
        <taxon>Filarioidea</taxon>
        <taxon>Onchocercidae</taxon>
        <taxon>Wuchereria</taxon>
    </lineage>
</organism>
<sequence length="70" mass="7668">MSGSMLELSSTAEQRDGKHKRGGLMARFHQRKKEGMSSENKRTTGILVNGHSVDAISAENIPPSMPKDDQ</sequence>
<proteinExistence type="predicted"/>
<feature type="compositionally biased region" description="Polar residues" evidence="1">
    <location>
        <begin position="1"/>
        <end position="12"/>
    </location>
</feature>
<comment type="caution">
    <text evidence="2">The sequence shown here is derived from an EMBL/GenBank/DDBJ whole genome shotgun (WGS) entry which is preliminary data.</text>
</comment>
<accession>J9DYT1</accession>
<reference evidence="3" key="1">
    <citation type="submission" date="2012-08" db="EMBL/GenBank/DDBJ databases">
        <title>The Genome Sequence of Wuchereria bancrofti.</title>
        <authorList>
            <person name="Nutman T.B."/>
            <person name="Fink D.L."/>
            <person name="Russ C."/>
            <person name="Young S."/>
            <person name="Zeng Q."/>
            <person name="Koehrsen M."/>
            <person name="Alvarado L."/>
            <person name="Berlin A."/>
            <person name="Chapman S.B."/>
            <person name="Chen Z."/>
            <person name="Freedman E."/>
            <person name="Gellesch M."/>
            <person name="Goldberg J."/>
            <person name="Griggs A."/>
            <person name="Gujja S."/>
            <person name="Heilman E.R."/>
            <person name="Heiman D."/>
            <person name="Hepburn T."/>
            <person name="Howarth C."/>
            <person name="Jen D."/>
            <person name="Larson L."/>
            <person name="Lewis B."/>
            <person name="Mehta T."/>
            <person name="Park D."/>
            <person name="Pearson M."/>
            <person name="Roberts A."/>
            <person name="Saif S."/>
            <person name="Shea T."/>
            <person name="Shenoy N."/>
            <person name="Sisk P."/>
            <person name="Stolte C."/>
            <person name="Sykes S."/>
            <person name="Walk T."/>
            <person name="White J."/>
            <person name="Yandava C."/>
            <person name="Haas B."/>
            <person name="Henn M.R."/>
            <person name="Nusbaum C."/>
            <person name="Birren B."/>
        </authorList>
    </citation>
    <scope>NUCLEOTIDE SEQUENCE [LARGE SCALE GENOMIC DNA]</scope>
    <source>
        <strain evidence="3">NA</strain>
    </source>
</reference>
<feature type="compositionally biased region" description="Basic residues" evidence="1">
    <location>
        <begin position="17"/>
        <end position="32"/>
    </location>
</feature>